<evidence type="ECO:0000313" key="2">
    <source>
        <dbReference type="EMBL" id="KAJ8504865.1"/>
    </source>
</evidence>
<dbReference type="EMBL" id="JAQQAF010000002">
    <property type="protein sequence ID" value="KAJ8504865.1"/>
    <property type="molecule type" value="Genomic_DNA"/>
</dbReference>
<evidence type="ECO:0000256" key="1">
    <source>
        <dbReference type="SAM" id="MobiDB-lite"/>
    </source>
</evidence>
<sequence length="149" mass="16120">MIFGTEPGDRVEVDEPIAQVTIDVASPEAGIIQKLSTVHCQGRKGDTVTPGIKVAVISKSASVNTHVAPSDEKVGKDTKSPAKEEKIDKQMPKVEAPTKEKPKTPSEPQLPPKERERHIAIAGSYAKTKKKGCNTFEGFTEYVCNADCF</sequence>
<comment type="caution">
    <text evidence="2">The sequence shown here is derived from an EMBL/GenBank/DDBJ whole genome shotgun (WGS) entry which is preliminary data.</text>
</comment>
<accession>A0AAV8RDJ8</accession>
<organism evidence="2 3">
    <name type="scientific">Ensete ventricosum</name>
    <name type="common">Abyssinian banana</name>
    <name type="synonym">Musa ensete</name>
    <dbReference type="NCBI Taxonomy" id="4639"/>
    <lineage>
        <taxon>Eukaryota</taxon>
        <taxon>Viridiplantae</taxon>
        <taxon>Streptophyta</taxon>
        <taxon>Embryophyta</taxon>
        <taxon>Tracheophyta</taxon>
        <taxon>Spermatophyta</taxon>
        <taxon>Magnoliopsida</taxon>
        <taxon>Liliopsida</taxon>
        <taxon>Zingiberales</taxon>
        <taxon>Musaceae</taxon>
        <taxon>Ensete</taxon>
    </lineage>
</organism>
<dbReference type="Proteomes" id="UP001222027">
    <property type="component" value="Unassembled WGS sequence"/>
</dbReference>
<protein>
    <recommendedName>
        <fullName evidence="4">Lipoyl-binding domain-containing protein</fullName>
    </recommendedName>
</protein>
<name>A0AAV8RDJ8_ENSVE</name>
<feature type="compositionally biased region" description="Basic and acidic residues" evidence="1">
    <location>
        <begin position="69"/>
        <end position="104"/>
    </location>
</feature>
<keyword evidence="3" id="KW-1185">Reference proteome</keyword>
<evidence type="ECO:0008006" key="4">
    <source>
        <dbReference type="Google" id="ProtNLM"/>
    </source>
</evidence>
<reference evidence="2 3" key="1">
    <citation type="submission" date="2022-12" db="EMBL/GenBank/DDBJ databases">
        <title>Chromosome-scale assembly of the Ensete ventricosum genome.</title>
        <authorList>
            <person name="Dussert Y."/>
            <person name="Stocks J."/>
            <person name="Wendawek A."/>
            <person name="Woldeyes F."/>
            <person name="Nichols R.A."/>
            <person name="Borrell J.S."/>
        </authorList>
    </citation>
    <scope>NUCLEOTIDE SEQUENCE [LARGE SCALE GENOMIC DNA]</scope>
    <source>
        <strain evidence="3">cv. Maze</strain>
        <tissue evidence="2">Seeds</tissue>
    </source>
</reference>
<dbReference type="AlphaFoldDB" id="A0AAV8RDJ8"/>
<gene>
    <name evidence="2" type="ORF">OPV22_005751</name>
</gene>
<evidence type="ECO:0000313" key="3">
    <source>
        <dbReference type="Proteomes" id="UP001222027"/>
    </source>
</evidence>
<feature type="region of interest" description="Disordered" evidence="1">
    <location>
        <begin position="63"/>
        <end position="118"/>
    </location>
</feature>
<proteinExistence type="predicted"/>